<evidence type="ECO:0000256" key="2">
    <source>
        <dbReference type="SAM" id="SignalP"/>
    </source>
</evidence>
<reference evidence="3 4" key="1">
    <citation type="submission" date="2020-08" db="EMBL/GenBank/DDBJ databases">
        <title>Complete genome sequence of Entomobacter blattae G55GP.</title>
        <authorList>
            <person name="Poehlein A."/>
            <person name="Guzman J."/>
            <person name="Daniel R."/>
            <person name="Vilcinskas A."/>
        </authorList>
    </citation>
    <scope>NUCLEOTIDE SEQUENCE [LARGE SCALE GENOMIC DNA]</scope>
    <source>
        <strain evidence="3 4">G55GP</strain>
    </source>
</reference>
<dbReference type="EMBL" id="CP060244">
    <property type="protein sequence ID" value="QNT77342.1"/>
    <property type="molecule type" value="Genomic_DNA"/>
</dbReference>
<accession>A0A7H1NNI2</accession>
<name>A0A7H1NNI2_9PROT</name>
<proteinExistence type="predicted"/>
<keyword evidence="4" id="KW-1185">Reference proteome</keyword>
<evidence type="ECO:0000313" key="3">
    <source>
        <dbReference type="EMBL" id="QNT77342.1"/>
    </source>
</evidence>
<dbReference type="AlphaFoldDB" id="A0A7H1NNI2"/>
<sequence length="224" mass="24500">MKMCFRYVYGSLLISSLVGVALPVMAAEDVPISSSSVSNTLSAPPLMPQKDVTVTYLVQAEDQPKQKSVKIYFSGKGDLLRIDEVDGQGQIVLDRKKQLITIIMNADRVYTQISKKKEIRNPFLLDSSMRFQQQGRKQLVGQACTVWQIQSDHGESIACVTDDGVVLQQDGADGAGVKGHLIAQSVVYGTLPVALFEPPAGYERRDPPKPGEGVAKHVDKPENE</sequence>
<evidence type="ECO:0000256" key="1">
    <source>
        <dbReference type="SAM" id="MobiDB-lite"/>
    </source>
</evidence>
<organism evidence="3 4">
    <name type="scientific">Entomobacter blattae</name>
    <dbReference type="NCBI Taxonomy" id="2762277"/>
    <lineage>
        <taxon>Bacteria</taxon>
        <taxon>Pseudomonadati</taxon>
        <taxon>Pseudomonadota</taxon>
        <taxon>Alphaproteobacteria</taxon>
        <taxon>Acetobacterales</taxon>
        <taxon>Acetobacteraceae</taxon>
        <taxon>Entomobacter</taxon>
    </lineage>
</organism>
<dbReference type="Proteomes" id="UP000516349">
    <property type="component" value="Chromosome"/>
</dbReference>
<feature type="signal peptide" evidence="2">
    <location>
        <begin position="1"/>
        <end position="26"/>
    </location>
</feature>
<feature type="compositionally biased region" description="Basic and acidic residues" evidence="1">
    <location>
        <begin position="202"/>
        <end position="224"/>
    </location>
</feature>
<feature type="region of interest" description="Disordered" evidence="1">
    <location>
        <begin position="198"/>
        <end position="224"/>
    </location>
</feature>
<gene>
    <name evidence="3" type="ORF">JGUZn3_00750</name>
</gene>
<protein>
    <submittedName>
        <fullName evidence="3">Uncharacterized protein</fullName>
    </submittedName>
</protein>
<dbReference type="KEGG" id="ebla:JGUZn3_00750"/>
<evidence type="ECO:0000313" key="4">
    <source>
        <dbReference type="Proteomes" id="UP000516349"/>
    </source>
</evidence>
<keyword evidence="2" id="KW-0732">Signal</keyword>
<dbReference type="RefSeq" id="WP_203413833.1">
    <property type="nucleotide sequence ID" value="NZ_CP060244.1"/>
</dbReference>
<feature type="chain" id="PRO_5028885080" evidence="2">
    <location>
        <begin position="27"/>
        <end position="224"/>
    </location>
</feature>